<dbReference type="InterPro" id="IPR000092">
    <property type="entry name" value="Polyprenyl_synt"/>
</dbReference>
<dbReference type="GO" id="GO:0004659">
    <property type="term" value="F:prenyltransferase activity"/>
    <property type="evidence" value="ECO:0007669"/>
    <property type="project" value="InterPro"/>
</dbReference>
<name>A0A0F3GMD0_9BACT</name>
<keyword evidence="5" id="KW-0460">Magnesium</keyword>
<evidence type="ECO:0000313" key="8">
    <source>
        <dbReference type="Proteomes" id="UP000033423"/>
    </source>
</evidence>
<accession>A0A0F3GMD0</accession>
<dbReference type="PANTHER" id="PTHR12001:SF69">
    <property type="entry name" value="ALL TRANS-POLYPRENYL-DIPHOSPHATE SYNTHASE PDSS1"/>
    <property type="match status" value="1"/>
</dbReference>
<dbReference type="Gene3D" id="1.10.600.10">
    <property type="entry name" value="Farnesyl Diphosphate Synthase"/>
    <property type="match status" value="1"/>
</dbReference>
<dbReference type="PROSITE" id="PS00723">
    <property type="entry name" value="POLYPRENYL_SYNTHASE_1"/>
    <property type="match status" value="1"/>
</dbReference>
<evidence type="ECO:0000256" key="6">
    <source>
        <dbReference type="RuleBase" id="RU004466"/>
    </source>
</evidence>
<dbReference type="Pfam" id="PF00348">
    <property type="entry name" value="polyprenyl_synt"/>
    <property type="match status" value="1"/>
</dbReference>
<evidence type="ECO:0000256" key="3">
    <source>
        <dbReference type="ARBA" id="ARBA00022679"/>
    </source>
</evidence>
<dbReference type="InterPro" id="IPR008949">
    <property type="entry name" value="Isoprenoid_synthase_dom_sf"/>
</dbReference>
<keyword evidence="4" id="KW-0479">Metal-binding</keyword>
<dbReference type="AlphaFoldDB" id="A0A0F3GMD0"/>
<organism evidence="7 8">
    <name type="scientific">Candidatus Magnetobacterium bavaricum</name>
    <dbReference type="NCBI Taxonomy" id="29290"/>
    <lineage>
        <taxon>Bacteria</taxon>
        <taxon>Pseudomonadati</taxon>
        <taxon>Nitrospirota</taxon>
        <taxon>Thermodesulfovibrionia</taxon>
        <taxon>Thermodesulfovibrionales</taxon>
        <taxon>Candidatus Magnetobacteriaceae</taxon>
        <taxon>Candidatus Magnetobacterium</taxon>
    </lineage>
</organism>
<dbReference type="CDD" id="cd00685">
    <property type="entry name" value="Trans_IPPS_HT"/>
    <property type="match status" value="1"/>
</dbReference>
<keyword evidence="3 6" id="KW-0808">Transferase</keyword>
<dbReference type="GO" id="GO:0046872">
    <property type="term" value="F:metal ion binding"/>
    <property type="evidence" value="ECO:0007669"/>
    <property type="project" value="UniProtKB-KW"/>
</dbReference>
<dbReference type="InterPro" id="IPR033749">
    <property type="entry name" value="Polyprenyl_synt_CS"/>
</dbReference>
<evidence type="ECO:0000256" key="4">
    <source>
        <dbReference type="ARBA" id="ARBA00022723"/>
    </source>
</evidence>
<gene>
    <name evidence="7" type="ORF">MBAV_005978</name>
</gene>
<reference evidence="7 8" key="1">
    <citation type="submission" date="2015-02" db="EMBL/GenBank/DDBJ databases">
        <title>Single-cell genomics of uncultivated deep-branching MTB reveals a conserved set of magnetosome genes.</title>
        <authorList>
            <person name="Kolinko S."/>
            <person name="Richter M."/>
            <person name="Glockner F.O."/>
            <person name="Brachmann A."/>
            <person name="Schuler D."/>
        </authorList>
    </citation>
    <scope>NUCLEOTIDE SEQUENCE [LARGE SCALE GENOMIC DNA]</scope>
    <source>
        <strain evidence="7">TM-1</strain>
    </source>
</reference>
<evidence type="ECO:0000256" key="1">
    <source>
        <dbReference type="ARBA" id="ARBA00001946"/>
    </source>
</evidence>
<dbReference type="GO" id="GO:0008299">
    <property type="term" value="P:isoprenoid biosynthetic process"/>
    <property type="evidence" value="ECO:0007669"/>
    <property type="project" value="InterPro"/>
</dbReference>
<keyword evidence="8" id="KW-1185">Reference proteome</keyword>
<dbReference type="Proteomes" id="UP000033423">
    <property type="component" value="Unassembled WGS sequence"/>
</dbReference>
<evidence type="ECO:0000256" key="5">
    <source>
        <dbReference type="ARBA" id="ARBA00022842"/>
    </source>
</evidence>
<comment type="cofactor">
    <cofactor evidence="1">
        <name>Mg(2+)</name>
        <dbReference type="ChEBI" id="CHEBI:18420"/>
    </cofactor>
</comment>
<evidence type="ECO:0000256" key="2">
    <source>
        <dbReference type="ARBA" id="ARBA00006706"/>
    </source>
</evidence>
<sequence>MDVSEIFQRYEPELRLVEKELHDVFSSEVALIPTIGRHILNSGGKRMRPLYLLLSADLAGYTGRARAVFGSIIEAIHNASLLHDDIVDGAEVRRGRPTSHSLWGNEIVVLVGDFLYANSLRLAVEQQNLAIMHAISYAVTKMTEGEILQLQKIADSSVTEQEYLKIISSKTGVLISAACRIGALLGNVSAEQVEALSVFGLKTGIVFQMFDDILDYKADEEHLGKILGKDLNEGKITLPLIYLLDCALPQEKEQITRIIKSTEDASPQEMTKNLAEILELFKRYGVIEKTIQRAIDIVDEAKGALSVFDDCPQRDALMVMADYALQRNK</sequence>
<dbReference type="EMBL" id="LACI01002542">
    <property type="protein sequence ID" value="KJU81823.1"/>
    <property type="molecule type" value="Genomic_DNA"/>
</dbReference>
<protein>
    <submittedName>
        <fullName evidence="7">Trans-hexaprenyltranstransferase</fullName>
    </submittedName>
</protein>
<proteinExistence type="inferred from homology"/>
<dbReference type="PANTHER" id="PTHR12001">
    <property type="entry name" value="GERANYLGERANYL PYROPHOSPHATE SYNTHASE"/>
    <property type="match status" value="1"/>
</dbReference>
<dbReference type="SFLD" id="SFLDS00005">
    <property type="entry name" value="Isoprenoid_Synthase_Type_I"/>
    <property type="match status" value="1"/>
</dbReference>
<comment type="caution">
    <text evidence="7">The sequence shown here is derived from an EMBL/GenBank/DDBJ whole genome shotgun (WGS) entry which is preliminary data.</text>
</comment>
<comment type="similarity">
    <text evidence="2 6">Belongs to the FPP/GGPP synthase family.</text>
</comment>
<evidence type="ECO:0000313" key="7">
    <source>
        <dbReference type="EMBL" id="KJU81823.1"/>
    </source>
</evidence>
<dbReference type="SUPFAM" id="SSF48576">
    <property type="entry name" value="Terpenoid synthases"/>
    <property type="match status" value="1"/>
</dbReference>